<dbReference type="EMBL" id="CP001510">
    <property type="protein sequence ID" value="ACS39467.1"/>
    <property type="molecule type" value="Genomic_DNA"/>
</dbReference>
<feature type="compositionally biased region" description="Basic and acidic residues" evidence="1">
    <location>
        <begin position="295"/>
        <end position="307"/>
    </location>
</feature>
<dbReference type="CDD" id="cd02440">
    <property type="entry name" value="AdoMet_MTases"/>
    <property type="match status" value="1"/>
</dbReference>
<gene>
    <name evidence="3" type="ordered locus">MexAM1_META1p1611</name>
</gene>
<dbReference type="Proteomes" id="UP000009081">
    <property type="component" value="Chromosome"/>
</dbReference>
<keyword evidence="4" id="KW-1185">Reference proteome</keyword>
<dbReference type="HOGENOM" id="CLU_882256_0_0_5"/>
<dbReference type="InterPro" id="IPR029063">
    <property type="entry name" value="SAM-dependent_MTases_sf"/>
</dbReference>
<evidence type="ECO:0000259" key="2">
    <source>
        <dbReference type="Pfam" id="PF13649"/>
    </source>
</evidence>
<feature type="domain" description="Methyltransferase" evidence="2">
    <location>
        <begin position="116"/>
        <end position="208"/>
    </location>
</feature>
<evidence type="ECO:0000313" key="4">
    <source>
        <dbReference type="Proteomes" id="UP000009081"/>
    </source>
</evidence>
<evidence type="ECO:0000256" key="1">
    <source>
        <dbReference type="SAM" id="MobiDB-lite"/>
    </source>
</evidence>
<dbReference type="KEGG" id="mea:Mex_1p1611"/>
<sequence length="315" mass="34507">MDKPVRPQDLYPDPRTVAEIDARLGAEWLLDLVPDERRIVDRYPDHPQWAAKLDEANERAVGRHEGGGRFDEREIWRLMARPSLFALRGANRRHYILDGIAMGVGIARRFAIAGPILDAGCHLGVTASVLARLLPNTVVGIDPIGATIDAAQALNAGIPNLSFVRSGLPWATDRRFGLVLCYDVFDHLTEGEQRRAIASLAELTLDGGFVVLSGLMLVDGGWAERANGWLSGGGLGYVACDVHGGFGGNPPDWASNPVAVLRKGTSEPLPDDLHDRTKREWDDYFKDYANASTTPRREATQAFERARRSAPLPEA</sequence>
<dbReference type="Pfam" id="PF13649">
    <property type="entry name" value="Methyltransf_25"/>
    <property type="match status" value="1"/>
</dbReference>
<reference evidence="3 4" key="1">
    <citation type="journal article" date="2009" name="PLoS ONE">
        <title>Methylobacterium genome sequences: a reference blueprint to investigate microbial metabolism of C1 compounds from natural and industrial sources.</title>
        <authorList>
            <person name="Vuilleumier S."/>
            <person name="Chistoserdova L."/>
            <person name="Lee M.-C."/>
            <person name="Bringel F."/>
            <person name="Lajus A."/>
            <person name="Zhou Y."/>
            <person name="Gourion B."/>
            <person name="Barbe V."/>
            <person name="Chang J."/>
            <person name="Cruveiller S."/>
            <person name="Dossat C."/>
            <person name="Gillett W."/>
            <person name="Gruffaz C."/>
            <person name="Haugen E."/>
            <person name="Hourcade E."/>
            <person name="Levy R."/>
            <person name="Mangenot S."/>
            <person name="Muller E."/>
            <person name="Nadalig T."/>
            <person name="Pagni M."/>
            <person name="Penny C."/>
            <person name="Peyraud R."/>
            <person name="Robinson D.G."/>
            <person name="Roche D."/>
            <person name="Rouy Z."/>
            <person name="Saenampechek C."/>
            <person name="Salvignol G."/>
            <person name="Vallenet D."/>
            <person name="Wu Z."/>
            <person name="Marx C.J."/>
            <person name="Vorholt J.A."/>
            <person name="Olson M.V."/>
            <person name="Kaul R."/>
            <person name="Weissenbach J."/>
            <person name="Medigue C."/>
            <person name="Lidstrom M.E."/>
        </authorList>
    </citation>
    <scope>NUCLEOTIDE SEQUENCE [LARGE SCALE GENOMIC DNA]</scope>
    <source>
        <strain evidence="4">ATCC 14718 / DSM 1338 / JCM 2805 / NCIMB 9133 / AM1</strain>
    </source>
</reference>
<protein>
    <recommendedName>
        <fullName evidence="2">Methyltransferase domain-containing protein</fullName>
    </recommendedName>
</protein>
<accession>C5B0B7</accession>
<dbReference type="STRING" id="272630.MexAM1_META1p1611"/>
<name>C5B0B7_METEA</name>
<evidence type="ECO:0000313" key="3">
    <source>
        <dbReference type="EMBL" id="ACS39467.1"/>
    </source>
</evidence>
<dbReference type="AlphaFoldDB" id="C5B0B7"/>
<feature type="region of interest" description="Disordered" evidence="1">
    <location>
        <begin position="290"/>
        <end position="315"/>
    </location>
</feature>
<dbReference type="SUPFAM" id="SSF53335">
    <property type="entry name" value="S-adenosyl-L-methionine-dependent methyltransferases"/>
    <property type="match status" value="1"/>
</dbReference>
<dbReference type="Gene3D" id="3.40.50.150">
    <property type="entry name" value="Vaccinia Virus protein VP39"/>
    <property type="match status" value="1"/>
</dbReference>
<proteinExistence type="predicted"/>
<dbReference type="InterPro" id="IPR041698">
    <property type="entry name" value="Methyltransf_25"/>
</dbReference>
<organism evidence="3 4">
    <name type="scientific">Methylorubrum extorquens (strain ATCC 14718 / DSM 1338 / JCM 2805 / NCIMB 9133 / AM1)</name>
    <name type="common">Methylobacterium extorquens</name>
    <dbReference type="NCBI Taxonomy" id="272630"/>
    <lineage>
        <taxon>Bacteria</taxon>
        <taxon>Pseudomonadati</taxon>
        <taxon>Pseudomonadota</taxon>
        <taxon>Alphaproteobacteria</taxon>
        <taxon>Hyphomicrobiales</taxon>
        <taxon>Methylobacteriaceae</taxon>
        <taxon>Methylorubrum</taxon>
    </lineage>
</organism>